<evidence type="ECO:0000313" key="10">
    <source>
        <dbReference type="EMBL" id="OTF94048.1"/>
    </source>
</evidence>
<feature type="domain" description="AP2/ERF" evidence="8">
    <location>
        <begin position="78"/>
        <end position="136"/>
    </location>
</feature>
<reference evidence="9 11" key="1">
    <citation type="journal article" date="2017" name="Nature">
        <title>The sunflower genome provides insights into oil metabolism, flowering and Asterid evolution.</title>
        <authorList>
            <person name="Badouin H."/>
            <person name="Gouzy J."/>
            <person name="Grassa C.J."/>
            <person name="Murat F."/>
            <person name="Staton S.E."/>
            <person name="Cottret L."/>
            <person name="Lelandais-Briere C."/>
            <person name="Owens G.L."/>
            <person name="Carrere S."/>
            <person name="Mayjonade B."/>
            <person name="Legrand L."/>
            <person name="Gill N."/>
            <person name="Kane N.C."/>
            <person name="Bowers J.E."/>
            <person name="Hubner S."/>
            <person name="Bellec A."/>
            <person name="Berard A."/>
            <person name="Berges H."/>
            <person name="Blanchet N."/>
            <person name="Boniface M.C."/>
            <person name="Brunel D."/>
            <person name="Catrice O."/>
            <person name="Chaidir N."/>
            <person name="Claudel C."/>
            <person name="Donnadieu C."/>
            <person name="Faraut T."/>
            <person name="Fievet G."/>
            <person name="Helmstetter N."/>
            <person name="King M."/>
            <person name="Knapp S.J."/>
            <person name="Lai Z."/>
            <person name="Le Paslier M.C."/>
            <person name="Lippi Y."/>
            <person name="Lorenzon L."/>
            <person name="Mandel J.R."/>
            <person name="Marage G."/>
            <person name="Marchand G."/>
            <person name="Marquand E."/>
            <person name="Bret-Mestries E."/>
            <person name="Morien E."/>
            <person name="Nambeesan S."/>
            <person name="Nguyen T."/>
            <person name="Pegot-Espagnet P."/>
            <person name="Pouilly N."/>
            <person name="Raftis F."/>
            <person name="Sallet E."/>
            <person name="Schiex T."/>
            <person name="Thomas J."/>
            <person name="Vandecasteele C."/>
            <person name="Vares D."/>
            <person name="Vear F."/>
            <person name="Vautrin S."/>
            <person name="Crespi M."/>
            <person name="Mangin B."/>
            <person name="Burke J.M."/>
            <person name="Salse J."/>
            <person name="Munos S."/>
            <person name="Vincourt P."/>
            <person name="Rieseberg L.H."/>
            <person name="Langlade N.B."/>
        </authorList>
    </citation>
    <scope>NUCLEOTIDE SEQUENCE [LARGE SCALE GENOMIC DNA]</scope>
    <source>
        <strain evidence="11">cv. SF193</strain>
        <tissue evidence="9">Leaves</tissue>
    </source>
</reference>
<reference evidence="9" key="3">
    <citation type="submission" date="2020-06" db="EMBL/GenBank/DDBJ databases">
        <title>Helianthus annuus Genome sequencing and assembly Release 2.</title>
        <authorList>
            <person name="Gouzy J."/>
            <person name="Langlade N."/>
            <person name="Munos S."/>
        </authorList>
    </citation>
    <scope>NUCLEOTIDE SEQUENCE</scope>
    <source>
        <tissue evidence="9">Leaves</tissue>
    </source>
</reference>
<dbReference type="PANTHER" id="PTHR31190:SF314">
    <property type="entry name" value="ETHYLENE-RESPONSIVE TRANSCRIPTION FACTOR ERF094"/>
    <property type="match status" value="1"/>
</dbReference>
<evidence type="ECO:0000256" key="7">
    <source>
        <dbReference type="SAM" id="MobiDB-lite"/>
    </source>
</evidence>
<dbReference type="GO" id="GO:0006952">
    <property type="term" value="P:defense response"/>
    <property type="evidence" value="ECO:0007669"/>
    <property type="project" value="UniProtKB-KW"/>
</dbReference>
<evidence type="ECO:0000256" key="6">
    <source>
        <dbReference type="ARBA" id="ARBA00023242"/>
    </source>
</evidence>
<dbReference type="EMBL" id="CM007904">
    <property type="protein sequence ID" value="OTF94048.1"/>
    <property type="molecule type" value="Genomic_DNA"/>
</dbReference>
<name>A0A251S5W4_HELAN</name>
<keyword evidence="11" id="KW-1185">Reference proteome</keyword>
<dbReference type="GO" id="GO:0009873">
    <property type="term" value="P:ethylene-activated signaling pathway"/>
    <property type="evidence" value="ECO:0007669"/>
    <property type="project" value="InterPro"/>
</dbReference>
<dbReference type="GO" id="GO:0005634">
    <property type="term" value="C:nucleus"/>
    <property type="evidence" value="ECO:0007669"/>
    <property type="project" value="UniProtKB-SubCell"/>
</dbReference>
<keyword evidence="5" id="KW-0804">Transcription</keyword>
<evidence type="ECO:0000259" key="8">
    <source>
        <dbReference type="PROSITE" id="PS51032"/>
    </source>
</evidence>
<dbReference type="STRING" id="4232.A0A251S5W4"/>
<dbReference type="SUPFAM" id="SSF54171">
    <property type="entry name" value="DNA-binding domain"/>
    <property type="match status" value="1"/>
</dbReference>
<dbReference type="Gene3D" id="3.30.730.10">
    <property type="entry name" value="AP2/ERF domain"/>
    <property type="match status" value="1"/>
</dbReference>
<dbReference type="Proteomes" id="UP000215914">
    <property type="component" value="Chromosome 15"/>
</dbReference>
<reference evidence="10" key="2">
    <citation type="submission" date="2017-02" db="EMBL/GenBank/DDBJ databases">
        <title>Sunflower complete genome.</title>
        <authorList>
            <person name="Langlade N."/>
            <person name="Munos S."/>
        </authorList>
    </citation>
    <scope>NUCLEOTIDE SEQUENCE [LARGE SCALE GENOMIC DNA]</scope>
    <source>
        <tissue evidence="10">Leaves</tissue>
    </source>
</reference>
<dbReference type="FunFam" id="3.30.730.10:FF:000001">
    <property type="entry name" value="Ethylene-responsive transcription factor 2"/>
    <property type="match status" value="1"/>
</dbReference>
<feature type="compositionally biased region" description="Basic residues" evidence="7">
    <location>
        <begin position="166"/>
        <end position="179"/>
    </location>
</feature>
<dbReference type="Pfam" id="PF00847">
    <property type="entry name" value="AP2"/>
    <property type="match status" value="1"/>
</dbReference>
<dbReference type="OrthoDB" id="670255at2759"/>
<dbReference type="GO" id="GO:0003700">
    <property type="term" value="F:DNA-binding transcription factor activity"/>
    <property type="evidence" value="ECO:0007669"/>
    <property type="project" value="InterPro"/>
</dbReference>
<evidence type="ECO:0000256" key="2">
    <source>
        <dbReference type="ARBA" id="ARBA00022821"/>
    </source>
</evidence>
<dbReference type="InParanoid" id="A0A251S5W4"/>
<dbReference type="PRINTS" id="PR00367">
    <property type="entry name" value="ETHRSPELEMNT"/>
</dbReference>
<dbReference type="CDD" id="cd00018">
    <property type="entry name" value="AP2"/>
    <property type="match status" value="1"/>
</dbReference>
<dbReference type="AlphaFoldDB" id="A0A251S5W4"/>
<proteinExistence type="predicted"/>
<accession>A0A251S5W4</accession>
<evidence type="ECO:0000256" key="4">
    <source>
        <dbReference type="ARBA" id="ARBA00023125"/>
    </source>
</evidence>
<evidence type="ECO:0000256" key="1">
    <source>
        <dbReference type="ARBA" id="ARBA00004123"/>
    </source>
</evidence>
<dbReference type="Gramene" id="mRNA:HanXRQr2_Chr15g0675441">
    <property type="protein sequence ID" value="CDS:HanXRQr2_Chr15g0675441.1"/>
    <property type="gene ID" value="HanXRQr2_Chr15g0675441"/>
</dbReference>
<dbReference type="EMBL" id="MNCJ02000330">
    <property type="protein sequence ID" value="KAF5763019.1"/>
    <property type="molecule type" value="Genomic_DNA"/>
</dbReference>
<dbReference type="PROSITE" id="PS51032">
    <property type="entry name" value="AP2_ERF"/>
    <property type="match status" value="1"/>
</dbReference>
<feature type="region of interest" description="Disordered" evidence="7">
    <location>
        <begin position="166"/>
        <end position="190"/>
    </location>
</feature>
<dbReference type="OMA" id="HNAHPFN"/>
<evidence type="ECO:0000256" key="3">
    <source>
        <dbReference type="ARBA" id="ARBA00023015"/>
    </source>
</evidence>
<dbReference type="SMART" id="SM00380">
    <property type="entry name" value="AP2"/>
    <property type="match status" value="1"/>
</dbReference>
<protein>
    <submittedName>
        <fullName evidence="10">Putative DNA-binding domain-containing protein</fullName>
    </submittedName>
    <submittedName>
        <fullName evidence="9">Transcription factor AP2-EREBP family</fullName>
    </submittedName>
</protein>
<organism evidence="10 11">
    <name type="scientific">Helianthus annuus</name>
    <name type="common">Common sunflower</name>
    <dbReference type="NCBI Taxonomy" id="4232"/>
    <lineage>
        <taxon>Eukaryota</taxon>
        <taxon>Viridiplantae</taxon>
        <taxon>Streptophyta</taxon>
        <taxon>Embryophyta</taxon>
        <taxon>Tracheophyta</taxon>
        <taxon>Spermatophyta</taxon>
        <taxon>Magnoliopsida</taxon>
        <taxon>eudicotyledons</taxon>
        <taxon>Gunneridae</taxon>
        <taxon>Pentapetalae</taxon>
        <taxon>asterids</taxon>
        <taxon>campanulids</taxon>
        <taxon>Asterales</taxon>
        <taxon>Asteraceae</taxon>
        <taxon>Asteroideae</taxon>
        <taxon>Heliantheae alliance</taxon>
        <taxon>Heliantheae</taxon>
        <taxon>Helianthus</taxon>
    </lineage>
</organism>
<evidence type="ECO:0000313" key="9">
    <source>
        <dbReference type="EMBL" id="KAF5763019.1"/>
    </source>
</evidence>
<dbReference type="InterPro" id="IPR016177">
    <property type="entry name" value="DNA-bd_dom_sf"/>
</dbReference>
<keyword evidence="4 10" id="KW-0238">DNA-binding</keyword>
<comment type="subcellular location">
    <subcellularLocation>
        <location evidence="1">Nucleus</location>
    </subcellularLocation>
</comment>
<dbReference type="InterPro" id="IPR036955">
    <property type="entry name" value="AP2/ERF_dom_sf"/>
</dbReference>
<sequence length="221" mass="24579">MATSCIQHEFRTAEHSPETSYSWDELLYQHNAHPFNQFDSEYALFPDTLAAVDSAEFQILNSAAEKKEAAEKPKQSKSYRGVRTRPWGKFAAEIRDSTRNGVRVWLGTFDTAEAAAMAYDQAAFSTRGPHAVLNFPVERVKESLKEMKNGLEEGCSPVMALKRKHSLRKRRSATGKKRPVAAAVSDQSGSSSCSETVVFEDLGVDFMEELLLLGELSTLLP</sequence>
<keyword evidence="6" id="KW-0539">Nucleus</keyword>
<evidence type="ECO:0000256" key="5">
    <source>
        <dbReference type="ARBA" id="ARBA00023163"/>
    </source>
</evidence>
<dbReference type="GO" id="GO:0003677">
    <property type="term" value="F:DNA binding"/>
    <property type="evidence" value="ECO:0007669"/>
    <property type="project" value="UniProtKB-KW"/>
</dbReference>
<dbReference type="PANTHER" id="PTHR31190">
    <property type="entry name" value="DNA-BINDING DOMAIN"/>
    <property type="match status" value="1"/>
</dbReference>
<keyword evidence="3" id="KW-0805">Transcription regulation</keyword>
<keyword evidence="2" id="KW-0611">Plant defense</keyword>
<dbReference type="InterPro" id="IPR001471">
    <property type="entry name" value="AP2/ERF_dom"/>
</dbReference>
<evidence type="ECO:0000313" key="11">
    <source>
        <dbReference type="Proteomes" id="UP000215914"/>
    </source>
</evidence>
<gene>
    <name evidence="10" type="ORF">HannXRQ_Chr15g0467871</name>
    <name evidence="9" type="ORF">HanXRQr2_Chr15g0675441</name>
</gene>
<dbReference type="InterPro" id="IPR044808">
    <property type="entry name" value="ERF_plant"/>
</dbReference>